<keyword evidence="8" id="KW-0289">Folate biosynthesis</keyword>
<evidence type="ECO:0000259" key="9">
    <source>
        <dbReference type="PROSITE" id="PS50972"/>
    </source>
</evidence>
<evidence type="ECO:0000256" key="8">
    <source>
        <dbReference type="ARBA" id="ARBA00022909"/>
    </source>
</evidence>
<sequence>MTYPDIPADARLYLEPACFVERPHDLDGRVARIARSMLWFAGWSVRWRGAAGSPKRDQALILVDAADAWFATLPAPLAEQAEQQRAGVAAERAPLTLGERTIRFDEARVMGVLNLTPDSFSDGGAHGGTDAAADAGFAMASAGASIVDVGGESTRPGAKPVWEGDETARVVPVIERLAKSGVALSVDTRKAAVMEAALGAGAGIVNDVSALLYDERALGVVRDAGCPVVLMHAPSQSSDPHTHDGYDDVVLDVYDWLAERIAAVVAAGIDRARIIVDPGIGFGKSVTENLAITNSLALFHTLGCPLLYGASRKRMIGAIDGEAEANDRLGGSIALHLRAVELGANIVRVHDVRETVQALKTWRALRDTALVG</sequence>
<dbReference type="PROSITE" id="PS00792">
    <property type="entry name" value="DHPS_1"/>
    <property type="match status" value="1"/>
</dbReference>
<dbReference type="EC" id="2.5.1.15" evidence="4"/>
<dbReference type="CDD" id="cd00739">
    <property type="entry name" value="DHPS"/>
    <property type="match status" value="1"/>
</dbReference>
<reference evidence="10 11" key="1">
    <citation type="submission" date="2019-08" db="EMBL/GenBank/DDBJ databases">
        <title>Sphingorhabdus soil sp. nov., isolated from arctic soil.</title>
        <authorList>
            <person name="Liu Y."/>
        </authorList>
    </citation>
    <scope>NUCLEOTIDE SEQUENCE [LARGE SCALE GENOMIC DNA]</scope>
    <source>
        <strain evidence="10 11">D-2Q-5-6</strain>
    </source>
</reference>
<accession>A0A5C6U6Y1</accession>
<dbReference type="GO" id="GO:0046656">
    <property type="term" value="P:folic acid biosynthetic process"/>
    <property type="evidence" value="ECO:0007669"/>
    <property type="project" value="UniProtKB-KW"/>
</dbReference>
<dbReference type="OrthoDB" id="9811744at2"/>
<protein>
    <recommendedName>
        <fullName evidence="4">dihydropteroate synthase</fullName>
        <ecNumber evidence="4">2.5.1.15</ecNumber>
    </recommendedName>
</protein>
<dbReference type="GO" id="GO:0046872">
    <property type="term" value="F:metal ion binding"/>
    <property type="evidence" value="ECO:0007669"/>
    <property type="project" value="UniProtKB-KW"/>
</dbReference>
<dbReference type="Proteomes" id="UP000321129">
    <property type="component" value="Unassembled WGS sequence"/>
</dbReference>
<dbReference type="PROSITE" id="PS00793">
    <property type="entry name" value="DHPS_2"/>
    <property type="match status" value="1"/>
</dbReference>
<dbReference type="Pfam" id="PF00809">
    <property type="entry name" value="Pterin_bind"/>
    <property type="match status" value="1"/>
</dbReference>
<dbReference type="InterPro" id="IPR000489">
    <property type="entry name" value="Pterin-binding_dom"/>
</dbReference>
<keyword evidence="6" id="KW-0479">Metal-binding</keyword>
<evidence type="ECO:0000256" key="6">
    <source>
        <dbReference type="ARBA" id="ARBA00022723"/>
    </source>
</evidence>
<evidence type="ECO:0000256" key="2">
    <source>
        <dbReference type="ARBA" id="ARBA00001946"/>
    </source>
</evidence>
<comment type="pathway">
    <text evidence="3">Cofactor biosynthesis; tetrahydrofolate biosynthesis; 7,8-dihydrofolate from 2-amino-4-hydroxy-6-hydroxymethyl-7,8-dihydropteridine diphosphate and 4-aminobenzoate: step 1/2.</text>
</comment>
<dbReference type="PANTHER" id="PTHR20941">
    <property type="entry name" value="FOLATE SYNTHESIS PROTEINS"/>
    <property type="match status" value="1"/>
</dbReference>
<dbReference type="AlphaFoldDB" id="A0A5C6U6Y1"/>
<dbReference type="GO" id="GO:0004156">
    <property type="term" value="F:dihydropteroate synthase activity"/>
    <property type="evidence" value="ECO:0007669"/>
    <property type="project" value="UniProtKB-EC"/>
</dbReference>
<evidence type="ECO:0000313" key="11">
    <source>
        <dbReference type="Proteomes" id="UP000321129"/>
    </source>
</evidence>
<keyword evidence="5 10" id="KW-0808">Transferase</keyword>
<keyword evidence="11" id="KW-1185">Reference proteome</keyword>
<dbReference type="GO" id="GO:0005829">
    <property type="term" value="C:cytosol"/>
    <property type="evidence" value="ECO:0007669"/>
    <property type="project" value="TreeGrafter"/>
</dbReference>
<name>A0A5C6U6Y1_9SPHN</name>
<gene>
    <name evidence="10" type="primary">folP</name>
    <name evidence="10" type="ORF">FSZ31_06805</name>
</gene>
<comment type="catalytic activity">
    <reaction evidence="1">
        <text>(7,8-dihydropterin-6-yl)methyl diphosphate + 4-aminobenzoate = 7,8-dihydropteroate + diphosphate</text>
        <dbReference type="Rhea" id="RHEA:19949"/>
        <dbReference type="ChEBI" id="CHEBI:17836"/>
        <dbReference type="ChEBI" id="CHEBI:17839"/>
        <dbReference type="ChEBI" id="CHEBI:33019"/>
        <dbReference type="ChEBI" id="CHEBI:72950"/>
        <dbReference type="EC" id="2.5.1.15"/>
    </reaction>
</comment>
<feature type="domain" description="Pterin-binding" evidence="9">
    <location>
        <begin position="107"/>
        <end position="360"/>
    </location>
</feature>
<dbReference type="RefSeq" id="WP_147122640.1">
    <property type="nucleotide sequence ID" value="NZ_VOPY01000002.1"/>
</dbReference>
<comment type="cofactor">
    <cofactor evidence="2">
        <name>Mg(2+)</name>
        <dbReference type="ChEBI" id="CHEBI:18420"/>
    </cofactor>
</comment>
<dbReference type="GO" id="GO:0046654">
    <property type="term" value="P:tetrahydrofolate biosynthetic process"/>
    <property type="evidence" value="ECO:0007669"/>
    <property type="project" value="TreeGrafter"/>
</dbReference>
<evidence type="ECO:0000256" key="4">
    <source>
        <dbReference type="ARBA" id="ARBA00012458"/>
    </source>
</evidence>
<proteinExistence type="predicted"/>
<dbReference type="Gene3D" id="3.20.20.20">
    <property type="entry name" value="Dihydropteroate synthase-like"/>
    <property type="match status" value="1"/>
</dbReference>
<dbReference type="PANTHER" id="PTHR20941:SF1">
    <property type="entry name" value="FOLIC ACID SYNTHESIS PROTEIN FOL1"/>
    <property type="match status" value="1"/>
</dbReference>
<dbReference type="PROSITE" id="PS50972">
    <property type="entry name" value="PTERIN_BINDING"/>
    <property type="match status" value="1"/>
</dbReference>
<dbReference type="InterPro" id="IPR006390">
    <property type="entry name" value="DHP_synth_dom"/>
</dbReference>
<evidence type="ECO:0000256" key="3">
    <source>
        <dbReference type="ARBA" id="ARBA00004763"/>
    </source>
</evidence>
<comment type="caution">
    <text evidence="10">The sequence shown here is derived from an EMBL/GenBank/DDBJ whole genome shotgun (WGS) entry which is preliminary data.</text>
</comment>
<dbReference type="EMBL" id="VOPY01000002">
    <property type="protein sequence ID" value="TXC68687.1"/>
    <property type="molecule type" value="Genomic_DNA"/>
</dbReference>
<dbReference type="NCBIfam" id="TIGR01496">
    <property type="entry name" value="DHPS"/>
    <property type="match status" value="1"/>
</dbReference>
<evidence type="ECO:0000313" key="10">
    <source>
        <dbReference type="EMBL" id="TXC68687.1"/>
    </source>
</evidence>
<evidence type="ECO:0000256" key="7">
    <source>
        <dbReference type="ARBA" id="ARBA00022842"/>
    </source>
</evidence>
<keyword evidence="7" id="KW-0460">Magnesium</keyword>
<evidence type="ECO:0000256" key="5">
    <source>
        <dbReference type="ARBA" id="ARBA00022679"/>
    </source>
</evidence>
<dbReference type="InterPro" id="IPR045031">
    <property type="entry name" value="DHP_synth-like"/>
</dbReference>
<organism evidence="10 11">
    <name type="scientific">Flavisphingopyxis soli</name>
    <dbReference type="NCBI Taxonomy" id="2601267"/>
    <lineage>
        <taxon>Bacteria</taxon>
        <taxon>Pseudomonadati</taxon>
        <taxon>Pseudomonadota</taxon>
        <taxon>Alphaproteobacteria</taxon>
        <taxon>Sphingomonadales</taxon>
        <taxon>Sphingopyxidaceae</taxon>
        <taxon>Flavisphingopyxis</taxon>
    </lineage>
</organism>
<evidence type="ECO:0000256" key="1">
    <source>
        <dbReference type="ARBA" id="ARBA00000012"/>
    </source>
</evidence>
<dbReference type="InterPro" id="IPR011005">
    <property type="entry name" value="Dihydropteroate_synth-like_sf"/>
</dbReference>
<dbReference type="SUPFAM" id="SSF51717">
    <property type="entry name" value="Dihydropteroate synthetase-like"/>
    <property type="match status" value="1"/>
</dbReference>